<dbReference type="EMBL" id="JACHGT010000025">
    <property type="protein sequence ID" value="MBB6039719.1"/>
    <property type="molecule type" value="Genomic_DNA"/>
</dbReference>
<name>A0A841G4P9_9ACTN</name>
<dbReference type="RefSeq" id="WP_184792806.1">
    <property type="nucleotide sequence ID" value="NZ_BONT01000101.1"/>
</dbReference>
<protein>
    <submittedName>
        <fullName evidence="2">Pimeloyl-ACP methyl ester carboxylesterase</fullName>
    </submittedName>
</protein>
<dbReference type="Proteomes" id="UP000548476">
    <property type="component" value="Unassembled WGS sequence"/>
</dbReference>
<comment type="caution">
    <text evidence="2">The sequence shown here is derived from an EMBL/GenBank/DDBJ whole genome shotgun (WGS) entry which is preliminary data.</text>
</comment>
<proteinExistence type="predicted"/>
<organism evidence="2 3">
    <name type="scientific">Phytomonospora endophytica</name>
    <dbReference type="NCBI Taxonomy" id="714109"/>
    <lineage>
        <taxon>Bacteria</taxon>
        <taxon>Bacillati</taxon>
        <taxon>Actinomycetota</taxon>
        <taxon>Actinomycetes</taxon>
        <taxon>Micromonosporales</taxon>
        <taxon>Micromonosporaceae</taxon>
        <taxon>Phytomonospora</taxon>
    </lineage>
</organism>
<reference evidence="2 3" key="1">
    <citation type="submission" date="2020-08" db="EMBL/GenBank/DDBJ databases">
        <title>Genomic Encyclopedia of Type Strains, Phase IV (KMG-IV): sequencing the most valuable type-strain genomes for metagenomic binning, comparative biology and taxonomic classification.</title>
        <authorList>
            <person name="Goeker M."/>
        </authorList>
    </citation>
    <scope>NUCLEOTIDE SEQUENCE [LARGE SCALE GENOMIC DNA]</scope>
    <source>
        <strain evidence="2 3">YIM 65646</strain>
    </source>
</reference>
<keyword evidence="3" id="KW-1185">Reference proteome</keyword>
<dbReference type="InterPro" id="IPR050228">
    <property type="entry name" value="Carboxylesterase_BioH"/>
</dbReference>
<feature type="domain" description="AB hydrolase-1" evidence="1">
    <location>
        <begin position="17"/>
        <end position="248"/>
    </location>
</feature>
<dbReference type="Gene3D" id="3.40.50.1820">
    <property type="entry name" value="alpha/beta hydrolase"/>
    <property type="match status" value="1"/>
</dbReference>
<dbReference type="InterPro" id="IPR000073">
    <property type="entry name" value="AB_hydrolase_1"/>
</dbReference>
<dbReference type="SUPFAM" id="SSF53474">
    <property type="entry name" value="alpha/beta-Hydrolases"/>
    <property type="match status" value="1"/>
</dbReference>
<dbReference type="GO" id="GO:0003824">
    <property type="term" value="F:catalytic activity"/>
    <property type="evidence" value="ECO:0007669"/>
    <property type="project" value="UniProtKB-ARBA"/>
</dbReference>
<evidence type="ECO:0000313" key="3">
    <source>
        <dbReference type="Proteomes" id="UP000548476"/>
    </source>
</evidence>
<dbReference type="AlphaFoldDB" id="A0A841G4P9"/>
<dbReference type="InterPro" id="IPR029058">
    <property type="entry name" value="AB_hydrolase_fold"/>
</dbReference>
<evidence type="ECO:0000313" key="2">
    <source>
        <dbReference type="EMBL" id="MBB6039719.1"/>
    </source>
</evidence>
<dbReference type="PANTHER" id="PTHR43194">
    <property type="entry name" value="HYDROLASE ALPHA/BETA FOLD FAMILY"/>
    <property type="match status" value="1"/>
</dbReference>
<accession>A0A841G4P9</accession>
<dbReference type="PANTHER" id="PTHR43194:SF2">
    <property type="entry name" value="PEROXISOMAL MEMBRANE PROTEIN LPX1"/>
    <property type="match status" value="1"/>
</dbReference>
<sequence length="260" mass="28060">MDPDIRYRDEGSGPAILVLHPGMDDGSRWGAVAARLTATYRVVRPHRRQYRLDLHAPDGGFTMAQEAADVAELARTLGTPLLLVGHSSGGVAALEALVATPELFTGALLFDPAVTLRADPWDEPLARSRAAVAEGKPGRAMRIFSREVLRLPTPVAWLGGAYVALRKPYRELVPRQIDDMKAIHELGVRLGAYAAITTPVLLLRGERSTALARERDEALAAVLPNADQAVLAGLPHDANRTAPGAVAHAIDGFYHRLLDR</sequence>
<dbReference type="Pfam" id="PF12697">
    <property type="entry name" value="Abhydrolase_6"/>
    <property type="match status" value="1"/>
</dbReference>
<evidence type="ECO:0000259" key="1">
    <source>
        <dbReference type="Pfam" id="PF12697"/>
    </source>
</evidence>
<gene>
    <name evidence="2" type="ORF">HNR73_007617</name>
</gene>